<proteinExistence type="predicted"/>
<protein>
    <recommendedName>
        <fullName evidence="1">DUF4440 domain-containing protein</fullName>
    </recommendedName>
</protein>
<evidence type="ECO:0000259" key="1">
    <source>
        <dbReference type="Pfam" id="PF14534"/>
    </source>
</evidence>
<sequence>MTNNIRNRNRAETIEAATLLWRAFCDPNPKKSMKKYLAKDAVIVFPDGGVVSRDTEPSLEEFVEDFEPWTSYRMQQDEDEVKFVEIDMMSSALTYNVTTWQQVGDDKSRMRPTDALCTSVFRQGPGGDWECVVHHMARI</sequence>
<dbReference type="AlphaFoldDB" id="A0A8K0X5E9"/>
<dbReference type="Proteomes" id="UP000813385">
    <property type="component" value="Unassembled WGS sequence"/>
</dbReference>
<dbReference type="EMBL" id="JAGPXD010000003">
    <property type="protein sequence ID" value="KAH7363403.1"/>
    <property type="molecule type" value="Genomic_DNA"/>
</dbReference>
<dbReference type="SUPFAM" id="SSF54427">
    <property type="entry name" value="NTF2-like"/>
    <property type="match status" value="1"/>
</dbReference>
<dbReference type="Pfam" id="PF14534">
    <property type="entry name" value="DUF4440"/>
    <property type="match status" value="1"/>
</dbReference>
<dbReference type="Gene3D" id="3.10.450.50">
    <property type="match status" value="1"/>
</dbReference>
<dbReference type="OrthoDB" id="2865667at2759"/>
<organism evidence="2 3">
    <name type="scientific">Plectosphaerella cucumerina</name>
    <dbReference type="NCBI Taxonomy" id="40658"/>
    <lineage>
        <taxon>Eukaryota</taxon>
        <taxon>Fungi</taxon>
        <taxon>Dikarya</taxon>
        <taxon>Ascomycota</taxon>
        <taxon>Pezizomycotina</taxon>
        <taxon>Sordariomycetes</taxon>
        <taxon>Hypocreomycetidae</taxon>
        <taxon>Glomerellales</taxon>
        <taxon>Plectosphaerellaceae</taxon>
        <taxon>Plectosphaerella</taxon>
    </lineage>
</organism>
<evidence type="ECO:0000313" key="2">
    <source>
        <dbReference type="EMBL" id="KAH7363403.1"/>
    </source>
</evidence>
<comment type="caution">
    <text evidence="2">The sequence shown here is derived from an EMBL/GenBank/DDBJ whole genome shotgun (WGS) entry which is preliminary data.</text>
</comment>
<dbReference type="InterPro" id="IPR027843">
    <property type="entry name" value="DUF4440"/>
</dbReference>
<evidence type="ECO:0000313" key="3">
    <source>
        <dbReference type="Proteomes" id="UP000813385"/>
    </source>
</evidence>
<name>A0A8K0X5E9_9PEZI</name>
<dbReference type="InterPro" id="IPR032710">
    <property type="entry name" value="NTF2-like_dom_sf"/>
</dbReference>
<keyword evidence="3" id="KW-1185">Reference proteome</keyword>
<feature type="domain" description="DUF4440" evidence="1">
    <location>
        <begin position="18"/>
        <end position="129"/>
    </location>
</feature>
<gene>
    <name evidence="2" type="ORF">B0T11DRAFT_282556</name>
</gene>
<accession>A0A8K0X5E9</accession>
<reference evidence="2" key="1">
    <citation type="journal article" date="2021" name="Nat. Commun.">
        <title>Genetic determinants of endophytism in the Arabidopsis root mycobiome.</title>
        <authorList>
            <person name="Mesny F."/>
            <person name="Miyauchi S."/>
            <person name="Thiergart T."/>
            <person name="Pickel B."/>
            <person name="Atanasova L."/>
            <person name="Karlsson M."/>
            <person name="Huettel B."/>
            <person name="Barry K.W."/>
            <person name="Haridas S."/>
            <person name="Chen C."/>
            <person name="Bauer D."/>
            <person name="Andreopoulos W."/>
            <person name="Pangilinan J."/>
            <person name="LaButti K."/>
            <person name="Riley R."/>
            <person name="Lipzen A."/>
            <person name="Clum A."/>
            <person name="Drula E."/>
            <person name="Henrissat B."/>
            <person name="Kohler A."/>
            <person name="Grigoriev I.V."/>
            <person name="Martin F.M."/>
            <person name="Hacquard S."/>
        </authorList>
    </citation>
    <scope>NUCLEOTIDE SEQUENCE</scope>
    <source>
        <strain evidence="2">MPI-CAGE-AT-0016</strain>
    </source>
</reference>